<dbReference type="EMBL" id="CP011036">
    <property type="protein sequence ID" value="ASM53267.1"/>
    <property type="molecule type" value="Genomic_DNA"/>
</dbReference>
<dbReference type="RefSeq" id="WP_089367900.1">
    <property type="nucleotide sequence ID" value="NZ_BJXZ01000003.1"/>
</dbReference>
<gene>
    <name evidence="2" type="ORF">PNIG_a1041</name>
</gene>
<evidence type="ECO:0008006" key="4">
    <source>
        <dbReference type="Google" id="ProtNLM"/>
    </source>
</evidence>
<accession>A0AAC9XWU3</accession>
<keyword evidence="1" id="KW-0732">Signal</keyword>
<evidence type="ECO:0000256" key="1">
    <source>
        <dbReference type="SAM" id="SignalP"/>
    </source>
</evidence>
<evidence type="ECO:0000313" key="3">
    <source>
        <dbReference type="Proteomes" id="UP000198329"/>
    </source>
</evidence>
<dbReference type="PROSITE" id="PS51257">
    <property type="entry name" value="PROKAR_LIPOPROTEIN"/>
    <property type="match status" value="1"/>
</dbReference>
<name>A0AAC9XWU3_9GAMM</name>
<protein>
    <recommendedName>
        <fullName evidence="4">Orphan protein signal peptide</fullName>
    </recommendedName>
</protein>
<feature type="chain" id="PRO_5042216710" description="Orphan protein signal peptide" evidence="1">
    <location>
        <begin position="20"/>
        <end position="272"/>
    </location>
</feature>
<dbReference type="GeneID" id="300940926"/>
<keyword evidence="3" id="KW-1185">Reference proteome</keyword>
<dbReference type="AlphaFoldDB" id="A0AAC9XWU3"/>
<evidence type="ECO:0000313" key="2">
    <source>
        <dbReference type="EMBL" id="ASM53267.1"/>
    </source>
</evidence>
<organism evidence="2 3">
    <name type="scientific">Pseudoalteromonas nigrifaciens</name>
    <dbReference type="NCBI Taxonomy" id="28109"/>
    <lineage>
        <taxon>Bacteria</taxon>
        <taxon>Pseudomonadati</taxon>
        <taxon>Pseudomonadota</taxon>
        <taxon>Gammaproteobacteria</taxon>
        <taxon>Alteromonadales</taxon>
        <taxon>Pseudoalteromonadaceae</taxon>
        <taxon>Pseudoalteromonas</taxon>
    </lineage>
</organism>
<feature type="signal peptide" evidence="1">
    <location>
        <begin position="1"/>
        <end position="19"/>
    </location>
</feature>
<sequence>MRFLVVPLFILFSSGCTITTTTNQPAEPLAMPLKPMLKSQTYQLEYEAQHTSPKVKSVQLPAHKVMKNQTVKIVTDRVSVTDTLLAQISQALNDKQLKVTTKNDSDYTLAIHQVDLSFTDDSKYTLNQPKQPYALYSKVAQQFPTQQCATILAQVSMRLTHKASGDVVWFAKSSLDSTSFHRESLIYSFTEEQKITNELEVVAFVHQQNTEQARLARAEANTKVTIPKYNTMSKLSTLTKVQGPCTRTEISALAPMMQFYLSSILIDKIKVI</sequence>
<proteinExistence type="predicted"/>
<dbReference type="KEGG" id="png:PNIG_a1041"/>
<reference evidence="2 3" key="1">
    <citation type="submission" date="2015-03" db="EMBL/GenBank/DDBJ databases">
        <authorList>
            <person name="Xie B.-B."/>
            <person name="Rong J.-C."/>
            <person name="Qin Q.-L."/>
            <person name="Zhang Y.-Z."/>
        </authorList>
    </citation>
    <scope>NUCLEOTIDE SEQUENCE [LARGE SCALE GENOMIC DNA]</scope>
    <source>
        <strain evidence="2 3">KMM 661</strain>
    </source>
</reference>
<dbReference type="Proteomes" id="UP000198329">
    <property type="component" value="Chromosome I"/>
</dbReference>